<accession>A0A8H3SHJ5</accession>
<dbReference type="EMBL" id="BLKC01000243">
    <property type="protein sequence ID" value="GFF59884.1"/>
    <property type="molecule type" value="Genomic_DNA"/>
</dbReference>
<proteinExistence type="predicted"/>
<sequence>MAAKASNLTNSSCDFVVATTQASINSGLLDLLNEETQPKQYVCFVKKSRKDPAEQISLEDLLVQTEGVNPFYIPDQTPEDDERISKLKGAHFKAGVMLQMGIPEGYTRQNLPPIVTLKTADSVTFNLYCKQARVVSMEFDEDGAFLSVCEQPKGPSGDLWTMTMSVDLTTAGLDDKLNTDYFNRNLKLKSQLLKALYNLSGTAFSLQQLLFDFDNGLLEKTPNFSNVTNKQAKFYLEEYFRDIYVKAAKEQGLSLVAVTVVSQDPDTSSLHMTGFERTVTKVDANNGEASTLNYLCAINNHSVPSPNTYFDWNWVSPGDINQESGVIAINRNILAQHIAEKLKPACAESCYLPIVSGEYTMELRGGQAPTVTFPPEGTKVIQFKYATDTWIPATVKGMALDGSTEMVRINISPEYDCDVYFNRNIIVVDQKLWILIIYNPDERGGGAGRSLVKRGVTDTYEISADQTGALHLTRTDEKTWDDSTTGNPGDDPGWNIYDYLNQKFRDQIYDLASGRLHEFQISQIENFVFPGARTFTYKEPCFSDHQDLVCKITYLDPHEVSPSQDPKKPQGTQEGEDDQTSAEDPPPPSPLPIQTGTVGKLTASTALMQNYIQGEIVSPTGKFEALQTGDGHALLFGIDSAGAFHVIEEQSGTLHTGWQVHDLSTAAIQVQFPGETRAVVRTFDVGQSVVDGSIGLMMAVQLDGNDHLFFSLGNSNEDLSWITSSHWTMVPFDPVNEVPQKIAVRGALFAETEECKQYLVVDIDRPSQNATDPHIARYHIDSACISGHYWVKHDVTIDLAASSYQSAVGRMRGKPVDGIYNAGTSGTGGAGQLIYEPVINAYGDGPAAPVRLELPGGAIPSAIATAHSDGQDGSTDLYTVGGSTLYCFPADWEEGVSEPLALCTSDFLAGTDTLRAMTHGGITTLWGRNQSNQVYYLSSPTSQVFTPAAWSAPVPILTEIEHMSAYVNCADGGNTIFTAGNGRLERIIQGSEATGRVWRTHEIVIAAPPQQKCISIRSYTTTIHATQSNGKSPIPKATVQLSSNSRAPVYINGIYYVLNPVTPVLVSADATGTLTVVETIDSLQAAVLTVSLANTTLVVNPMDNTMAKINELSSAEKLRGAQVPTQIIAGGIMDSPGLKLLVDPSTNDEDVEAVAHSLGLLKDAYDKIRDPSKTPSVTETSICRDPQPQALVRSSVTHLARAKATNFGVFDDFWHTLGTAWGDFKDWLGSVGDAIAAPFGDLWQGLKHEGEAFGRLFCDAGSGLWHFVVRIGGKVFHTALDTWHSFIGAANWLIGKVVDFAKNAWAWFQSLLNWPDIRRTKQVAHNVIRLWMQHQVDQIPEIARRWDQTITEFRNTVNQFAGITDFSPLDDSNNVLKKPATEGAANPNECQTPDSLLLANKYRDHAHELTILGDNSATTDGVEGLLNDLLTAISQEGAILGAVLDQLQKLIKDFSTLSIEEILKRLMGIVADTVLSSVQVVVDALLKVLHTVAQSLVNVLDTKVHIPVISDLLNLVGVPDLSFLDLFAWIIGMAYTVVYKITHNKQAPFPAHDNTVSAMISANSWGELTALFGQPSDPGSFSSFAARPSQLATSSSAPETYWFRHGHTLAALVGIPLTGKAMADAEGESMPTQAAVAGFVLTVTAAGLQASANLFSPRDPITNKIITYSSDGVLAIRLGCLGYFSGAFKSVTEWIGGKVRMPKIGKLQIKNAQGIGAIVDAVLVLPSIAVTGWHIGELIQKPAGKVRSAAILEECGNVVSYISRASTAIALNDPEPDSKEIAVGLAGATTMIVAGFHQSLAVIDLDR</sequence>
<name>A0A8H3SHJ5_9EURO</name>
<evidence type="ECO:0000313" key="3">
    <source>
        <dbReference type="Proteomes" id="UP000465221"/>
    </source>
</evidence>
<evidence type="ECO:0000256" key="1">
    <source>
        <dbReference type="SAM" id="MobiDB-lite"/>
    </source>
</evidence>
<protein>
    <submittedName>
        <fullName evidence="2">Uncharacterized protein</fullName>
    </submittedName>
</protein>
<comment type="caution">
    <text evidence="2">The sequence shown here is derived from an EMBL/GenBank/DDBJ whole genome shotgun (WGS) entry which is preliminary data.</text>
</comment>
<gene>
    <name evidence="2" type="ORF">IFM46972_11495</name>
</gene>
<feature type="region of interest" description="Disordered" evidence="1">
    <location>
        <begin position="558"/>
        <end position="596"/>
    </location>
</feature>
<dbReference type="Proteomes" id="UP000465221">
    <property type="component" value="Unassembled WGS sequence"/>
</dbReference>
<organism evidence="2 3">
    <name type="scientific">Aspergillus udagawae</name>
    <dbReference type="NCBI Taxonomy" id="91492"/>
    <lineage>
        <taxon>Eukaryota</taxon>
        <taxon>Fungi</taxon>
        <taxon>Dikarya</taxon>
        <taxon>Ascomycota</taxon>
        <taxon>Pezizomycotina</taxon>
        <taxon>Eurotiomycetes</taxon>
        <taxon>Eurotiomycetidae</taxon>
        <taxon>Eurotiales</taxon>
        <taxon>Aspergillaceae</taxon>
        <taxon>Aspergillus</taxon>
        <taxon>Aspergillus subgen. Fumigati</taxon>
    </lineage>
</organism>
<evidence type="ECO:0000313" key="2">
    <source>
        <dbReference type="EMBL" id="GFF59884.1"/>
    </source>
</evidence>
<reference evidence="2 3" key="1">
    <citation type="submission" date="2020-01" db="EMBL/GenBank/DDBJ databases">
        <title>Draft genome sequence of Aspergillus udagawae IFM 46972.</title>
        <authorList>
            <person name="Takahashi H."/>
            <person name="Yaguchi T."/>
        </authorList>
    </citation>
    <scope>NUCLEOTIDE SEQUENCE [LARGE SCALE GENOMIC DNA]</scope>
    <source>
        <strain evidence="2 3">IFM 46972</strain>
    </source>
</reference>